<gene>
    <name evidence="1" type="ORF">GJ744_004397</name>
</gene>
<keyword evidence="2" id="KW-1185">Reference proteome</keyword>
<evidence type="ECO:0000313" key="1">
    <source>
        <dbReference type="EMBL" id="KAF7514072.1"/>
    </source>
</evidence>
<dbReference type="EMBL" id="JAACFV010000002">
    <property type="protein sequence ID" value="KAF7514072.1"/>
    <property type="molecule type" value="Genomic_DNA"/>
</dbReference>
<dbReference type="Proteomes" id="UP000606974">
    <property type="component" value="Unassembled WGS sequence"/>
</dbReference>
<proteinExistence type="predicted"/>
<accession>A0A8H7AW99</accession>
<comment type="caution">
    <text evidence="1">The sequence shown here is derived from an EMBL/GenBank/DDBJ whole genome shotgun (WGS) entry which is preliminary data.</text>
</comment>
<protein>
    <submittedName>
        <fullName evidence="1">Uncharacterized protein</fullName>
    </submittedName>
</protein>
<organism evidence="1 2">
    <name type="scientific">Endocarpon pusillum</name>
    <dbReference type="NCBI Taxonomy" id="364733"/>
    <lineage>
        <taxon>Eukaryota</taxon>
        <taxon>Fungi</taxon>
        <taxon>Dikarya</taxon>
        <taxon>Ascomycota</taxon>
        <taxon>Pezizomycotina</taxon>
        <taxon>Eurotiomycetes</taxon>
        <taxon>Chaetothyriomycetidae</taxon>
        <taxon>Verrucariales</taxon>
        <taxon>Verrucariaceae</taxon>
        <taxon>Endocarpon</taxon>
    </lineage>
</organism>
<evidence type="ECO:0000313" key="2">
    <source>
        <dbReference type="Proteomes" id="UP000606974"/>
    </source>
</evidence>
<reference evidence="1" key="1">
    <citation type="submission" date="2020-02" db="EMBL/GenBank/DDBJ databases">
        <authorList>
            <person name="Palmer J.M."/>
        </authorList>
    </citation>
    <scope>NUCLEOTIDE SEQUENCE</scope>
    <source>
        <strain evidence="1">EPUS1.4</strain>
        <tissue evidence="1">Thallus</tissue>
    </source>
</reference>
<name>A0A8H7AW99_9EURO</name>
<dbReference type="AlphaFoldDB" id="A0A8H7AW99"/>
<sequence length="252" mass="28395">MERRIRDDLAESQQHMLELIDNHRDKLSGVVQQVADQLADLSVEPKSRLVSTTSHSSSLSEHAADLSEELARVMTKIPNPIIRQRFEAAAKAALESHLVTIIDEEPVSQQAVWSPRRGAFLASSEVARHSSINNNTSNKWAVQRSVGPTAKESSRKRARVRCPARSIVSIKDFFGGRIYMQTDVYQVATGLCSKSDTLHNNYLLEHETSFVYYPAPWCLRMCFNFGVNVLVTKQPRDGNGKYKPFELSPLIR</sequence>